<feature type="domain" description="Myb-like" evidence="3">
    <location>
        <begin position="30"/>
        <end position="74"/>
    </location>
</feature>
<evidence type="ECO:0000313" key="5">
    <source>
        <dbReference type="EMBL" id="KAL2480670.1"/>
    </source>
</evidence>
<dbReference type="InterPro" id="IPR050560">
    <property type="entry name" value="MYB_TF"/>
</dbReference>
<dbReference type="EMBL" id="JBFOLK010000010">
    <property type="protein sequence ID" value="KAL2480670.1"/>
    <property type="molecule type" value="Genomic_DNA"/>
</dbReference>
<dbReference type="SMART" id="SM00717">
    <property type="entry name" value="SANT"/>
    <property type="match status" value="2"/>
</dbReference>
<keyword evidence="2" id="KW-0539">Nucleus</keyword>
<feature type="domain" description="HTH myb-type" evidence="4">
    <location>
        <begin position="29"/>
        <end position="74"/>
    </location>
</feature>
<sequence>MGREIPPSSQLAVSPPDYKEFELFRKNYRSWSVEEDKILTRLVDQYKARNWSLISKYIKGRSEKSCRLCWCNQLSPNVERRSFTAVEDEAILAVHSKYGNRWATIARLLPGRIDNAVKNHWNSTLKRKYQQQQIQKQSMDGSKDIASGSNNGKHNVIINNAGFDDYNDHMTALTLAPPGD</sequence>
<keyword evidence="6" id="KW-1185">Reference proteome</keyword>
<accession>A0ABD1QWT9</accession>
<feature type="domain" description="Myb-like" evidence="3">
    <location>
        <begin position="75"/>
        <end position="125"/>
    </location>
</feature>
<evidence type="ECO:0000313" key="6">
    <source>
        <dbReference type="Proteomes" id="UP001604336"/>
    </source>
</evidence>
<organism evidence="5 6">
    <name type="scientific">Abeliophyllum distichum</name>
    <dbReference type="NCBI Taxonomy" id="126358"/>
    <lineage>
        <taxon>Eukaryota</taxon>
        <taxon>Viridiplantae</taxon>
        <taxon>Streptophyta</taxon>
        <taxon>Embryophyta</taxon>
        <taxon>Tracheophyta</taxon>
        <taxon>Spermatophyta</taxon>
        <taxon>Magnoliopsida</taxon>
        <taxon>eudicotyledons</taxon>
        <taxon>Gunneridae</taxon>
        <taxon>Pentapetalae</taxon>
        <taxon>asterids</taxon>
        <taxon>lamiids</taxon>
        <taxon>Lamiales</taxon>
        <taxon>Oleaceae</taxon>
        <taxon>Forsythieae</taxon>
        <taxon>Abeliophyllum</taxon>
    </lineage>
</organism>
<dbReference type="CDD" id="cd00167">
    <property type="entry name" value="SANT"/>
    <property type="match status" value="2"/>
</dbReference>
<proteinExistence type="predicted"/>
<dbReference type="AlphaFoldDB" id="A0ABD1QWT9"/>
<dbReference type="GO" id="GO:0005634">
    <property type="term" value="C:nucleus"/>
    <property type="evidence" value="ECO:0007669"/>
    <property type="project" value="UniProtKB-SubCell"/>
</dbReference>
<reference evidence="6" key="1">
    <citation type="submission" date="2024-07" db="EMBL/GenBank/DDBJ databases">
        <title>Two chromosome-level genome assemblies of Korean endemic species Abeliophyllum distichum and Forsythia ovata (Oleaceae).</title>
        <authorList>
            <person name="Jang H."/>
        </authorList>
    </citation>
    <scope>NUCLEOTIDE SEQUENCE [LARGE SCALE GENOMIC DNA]</scope>
</reference>
<dbReference type="PROSITE" id="PS51294">
    <property type="entry name" value="HTH_MYB"/>
    <property type="match status" value="2"/>
</dbReference>
<dbReference type="Pfam" id="PF00249">
    <property type="entry name" value="Myb_DNA-binding"/>
    <property type="match status" value="2"/>
</dbReference>
<dbReference type="PANTHER" id="PTHR45614:SF53">
    <property type="entry name" value="TRANSCRIPTIONAL ACTIVATOR MYB-LIKE"/>
    <property type="match status" value="1"/>
</dbReference>
<comment type="caution">
    <text evidence="5">The sequence shown here is derived from an EMBL/GenBank/DDBJ whole genome shotgun (WGS) entry which is preliminary data.</text>
</comment>
<dbReference type="Proteomes" id="UP001604336">
    <property type="component" value="Unassembled WGS sequence"/>
</dbReference>
<feature type="domain" description="HTH myb-type" evidence="4">
    <location>
        <begin position="75"/>
        <end position="129"/>
    </location>
</feature>
<gene>
    <name evidence="5" type="ORF">Adt_33636</name>
</gene>
<dbReference type="InterPro" id="IPR009057">
    <property type="entry name" value="Homeodomain-like_sf"/>
</dbReference>
<protein>
    <submittedName>
        <fullName evidence="5">Myb domain protein</fullName>
    </submittedName>
</protein>
<dbReference type="PROSITE" id="PS50090">
    <property type="entry name" value="MYB_LIKE"/>
    <property type="match status" value="2"/>
</dbReference>
<dbReference type="Gene3D" id="1.10.10.60">
    <property type="entry name" value="Homeodomain-like"/>
    <property type="match status" value="2"/>
</dbReference>
<dbReference type="SUPFAM" id="SSF46689">
    <property type="entry name" value="Homeodomain-like"/>
    <property type="match status" value="1"/>
</dbReference>
<evidence type="ECO:0000259" key="3">
    <source>
        <dbReference type="PROSITE" id="PS50090"/>
    </source>
</evidence>
<dbReference type="PANTHER" id="PTHR45614">
    <property type="entry name" value="MYB PROTEIN-RELATED"/>
    <property type="match status" value="1"/>
</dbReference>
<evidence type="ECO:0000256" key="2">
    <source>
        <dbReference type="ARBA" id="ARBA00023242"/>
    </source>
</evidence>
<evidence type="ECO:0000259" key="4">
    <source>
        <dbReference type="PROSITE" id="PS51294"/>
    </source>
</evidence>
<comment type="subcellular location">
    <subcellularLocation>
        <location evidence="1">Nucleus</location>
    </subcellularLocation>
</comment>
<name>A0ABD1QWT9_9LAMI</name>
<dbReference type="InterPro" id="IPR017930">
    <property type="entry name" value="Myb_dom"/>
</dbReference>
<evidence type="ECO:0000256" key="1">
    <source>
        <dbReference type="ARBA" id="ARBA00004123"/>
    </source>
</evidence>
<dbReference type="InterPro" id="IPR001005">
    <property type="entry name" value="SANT/Myb"/>
</dbReference>